<evidence type="ECO:0000313" key="1">
    <source>
        <dbReference type="EMBL" id="ROW18423.1"/>
    </source>
</evidence>
<dbReference type="GO" id="GO:0005829">
    <property type="term" value="C:cytosol"/>
    <property type="evidence" value="ECO:0007669"/>
    <property type="project" value="TreeGrafter"/>
</dbReference>
<gene>
    <name evidence="1" type="ORF">VPNG_00461</name>
</gene>
<evidence type="ECO:0000313" key="2">
    <source>
        <dbReference type="Proteomes" id="UP000285146"/>
    </source>
</evidence>
<dbReference type="EMBL" id="LKEB01000001">
    <property type="protein sequence ID" value="ROW18423.1"/>
    <property type="molecule type" value="Genomic_DNA"/>
</dbReference>
<reference evidence="1 2" key="1">
    <citation type="submission" date="2015-09" db="EMBL/GenBank/DDBJ databases">
        <title>Host preference determinants of Valsa canker pathogens revealed by comparative genomics.</title>
        <authorList>
            <person name="Yin Z."/>
            <person name="Huang L."/>
        </authorList>
    </citation>
    <scope>NUCLEOTIDE SEQUENCE [LARGE SCALE GENOMIC DNA]</scope>
    <source>
        <strain evidence="1 2">SXYLt</strain>
    </source>
</reference>
<dbReference type="OrthoDB" id="433955at2759"/>
<accession>A0A423XPH4</accession>
<dbReference type="GO" id="GO:0008757">
    <property type="term" value="F:S-adenosylmethionine-dependent methyltransferase activity"/>
    <property type="evidence" value="ECO:0007669"/>
    <property type="project" value="UniProtKB-ARBA"/>
</dbReference>
<sequence length="346" mass="38334">MVVSALDLPQVWQKPALPALLEALQQLRVDPPVWNLKISRAEILKDQDTTVQHRREISAYLSTIISSGLDWIDDEEDREIIWEEASKRFSERCGRSAMGEITRRWPFEDDSYAPFELVIKEPPLTGDNLGLKTWGSSYVLAQMLHNIGETSLSHLVGQGKETRPTVLELGSGTGLLGLAAAAIWKTHVILSDLPEIVPNLSYNVEQNRQMIGERGGAAVAGALTWGGEEDEVDPLLFSRKNNFKVIIIADPLYDDNHPGLLAGAVDDQLSLDPDARVMVMVPQRDAVTVKLLSAFKNEMASKSVPLVCLEETFVAGQDDWGNDDDEEARRVNCWHGVFGRQLNVAA</sequence>
<dbReference type="InterPro" id="IPR029063">
    <property type="entry name" value="SAM-dependent_MTases_sf"/>
</dbReference>
<dbReference type="SUPFAM" id="SSF53335">
    <property type="entry name" value="S-adenosyl-L-methionine-dependent methyltransferases"/>
    <property type="match status" value="1"/>
</dbReference>
<dbReference type="Proteomes" id="UP000285146">
    <property type="component" value="Unassembled WGS sequence"/>
</dbReference>
<dbReference type="Pfam" id="PF10294">
    <property type="entry name" value="Methyltransf_16"/>
    <property type="match status" value="1"/>
</dbReference>
<comment type="caution">
    <text evidence="1">The sequence shown here is derived from an EMBL/GenBank/DDBJ whole genome shotgun (WGS) entry which is preliminary data.</text>
</comment>
<keyword evidence="2" id="KW-1185">Reference proteome</keyword>
<evidence type="ECO:0008006" key="3">
    <source>
        <dbReference type="Google" id="ProtNLM"/>
    </source>
</evidence>
<dbReference type="Gene3D" id="3.40.50.150">
    <property type="entry name" value="Vaccinia Virus protein VP39"/>
    <property type="match status" value="1"/>
</dbReference>
<proteinExistence type="predicted"/>
<dbReference type="InterPro" id="IPR019410">
    <property type="entry name" value="Methyltransf_16"/>
</dbReference>
<dbReference type="FunCoup" id="A0A423XPH4">
    <property type="interactions" value="116"/>
</dbReference>
<dbReference type="STRING" id="1230097.A0A423XPH4"/>
<dbReference type="PANTHER" id="PTHR14614:SF156">
    <property type="entry name" value="PROTEIN-LYSINE N-METHYLTRANSFERASE EFM2"/>
    <property type="match status" value="1"/>
</dbReference>
<dbReference type="AlphaFoldDB" id="A0A423XPH4"/>
<dbReference type="PANTHER" id="PTHR14614">
    <property type="entry name" value="HEPATOCELLULAR CARCINOMA-ASSOCIATED ANTIGEN"/>
    <property type="match status" value="1"/>
</dbReference>
<dbReference type="InParanoid" id="A0A423XPH4"/>
<protein>
    <recommendedName>
        <fullName evidence="3">FAM86 N-terminal domain-containing protein</fullName>
    </recommendedName>
</protein>
<organism evidence="1 2">
    <name type="scientific">Cytospora leucostoma</name>
    <dbReference type="NCBI Taxonomy" id="1230097"/>
    <lineage>
        <taxon>Eukaryota</taxon>
        <taxon>Fungi</taxon>
        <taxon>Dikarya</taxon>
        <taxon>Ascomycota</taxon>
        <taxon>Pezizomycotina</taxon>
        <taxon>Sordariomycetes</taxon>
        <taxon>Sordariomycetidae</taxon>
        <taxon>Diaporthales</taxon>
        <taxon>Cytosporaceae</taxon>
        <taxon>Cytospora</taxon>
    </lineage>
</organism>
<name>A0A423XPH4_9PEZI</name>